<evidence type="ECO:0000313" key="1">
    <source>
        <dbReference type="EMBL" id="KAJ3002691.1"/>
    </source>
</evidence>
<evidence type="ECO:0000313" key="2">
    <source>
        <dbReference type="Proteomes" id="UP001144978"/>
    </source>
</evidence>
<accession>A0ACC1PVJ0</accession>
<keyword evidence="2" id="KW-1185">Reference proteome</keyword>
<reference evidence="1" key="1">
    <citation type="submission" date="2022-08" db="EMBL/GenBank/DDBJ databases">
        <title>Genome Sequence of Pycnoporus sanguineus.</title>
        <authorList>
            <person name="Buettner E."/>
        </authorList>
    </citation>
    <scope>NUCLEOTIDE SEQUENCE</scope>
    <source>
        <strain evidence="1">CG-C14</strain>
    </source>
</reference>
<protein>
    <submittedName>
        <fullName evidence="1">Uncharacterized protein</fullName>
    </submittedName>
</protein>
<gene>
    <name evidence="1" type="ORF">NUW54_g5709</name>
</gene>
<name>A0ACC1PVJ0_9APHY</name>
<organism evidence="1 2">
    <name type="scientific">Trametes sanguinea</name>
    <dbReference type="NCBI Taxonomy" id="158606"/>
    <lineage>
        <taxon>Eukaryota</taxon>
        <taxon>Fungi</taxon>
        <taxon>Dikarya</taxon>
        <taxon>Basidiomycota</taxon>
        <taxon>Agaricomycotina</taxon>
        <taxon>Agaricomycetes</taxon>
        <taxon>Polyporales</taxon>
        <taxon>Polyporaceae</taxon>
        <taxon>Trametes</taxon>
    </lineage>
</organism>
<sequence length="1004" mass="109846">MDSGAELPRHIEQDGSPLPFFVQYDHVKSDFVTVHAYFSLANLPDRLRPYISAYLSSFFSLPVKRSTGEKLNHEEVVHRLDSDTVSYEVACGVNNVFTETMRVSIKVEAAQYENAIAWLKDLVYGSEFDKERLQVTVAKLQQSLPEMKRDGDTVLGSVSAELLYAESSTSRMGSVVPQVDFIPKLSQQLQESPAEVIKDFEEIRKYMTDPSGIRIAVNGDILALKEPRSAWARHFGQALPPTELAPLRLAVDTLSAVGKNPVKRAVVVSLPTIESAFVTHTAKGIQGWSHPEYPAMRVAIEVLNATESFLWRYIRGSGLAYGAHCGLDLEAGLVNFTLYRSANSMEAFKQAANVIKGLTDGSIALDETVLDAAKSSIVFGVAKSVSTPGRAAIMSFINQGLKGVSQNHNIELLEKFQQITKEDVLDVLRRAHQCSAGVSSDCARPFFVVAYALIGCYAAAIVDPTKSPNIIRPNGADVWTVGSVQTIRWSNAGLDITNEQGRVILGYNDPITGRTNEYLVQPLADGFRLADEVVNIVTPEVPSGDFYYIVLLGNADNASPIFSIVNPASPQENIQNVTFPTLLSIGSAPAATVSHSSTSSLALPASSLSSLSTSGPSPSSTSGTSGECRQRKAGALKWLLSAVLSLSPPIPLHFNIMFPAEDYEKYKPGGYHSVIIGDTFDKDMSLPVHHRRYRVVHKLGYGSYGTVWLANDSHTRKYIALKVSMALDASASNAVGPTMKWRKAAAKSLILGVAEVRRAGVKHDLHIRNMGVAFPELACEDEGDVLQELSPYDITMVLPMDPAQQTASLPRFMLNHCDLGPLWRNICKTASGPDVKIFDFGSARKVNEPAGPVQCAAGACAPEVAFAHIALKQPTVEWGPPADIWALGLTIFEILTGSALQSSWWGLVGWTLHKMVLLAGSVPHRWETVWQSRYRNIEGFDTSPEAVAKHWDWMRQRLCARLEDDAEADRVVAFLRWIFVIEPTERPTITDVLNHAWAAGLFDA</sequence>
<comment type="caution">
    <text evidence="1">The sequence shown here is derived from an EMBL/GenBank/DDBJ whole genome shotgun (WGS) entry which is preliminary data.</text>
</comment>
<proteinExistence type="predicted"/>
<dbReference type="Proteomes" id="UP001144978">
    <property type="component" value="Unassembled WGS sequence"/>
</dbReference>
<dbReference type="EMBL" id="JANSHE010001437">
    <property type="protein sequence ID" value="KAJ3002691.1"/>
    <property type="molecule type" value="Genomic_DNA"/>
</dbReference>